<comment type="caution">
    <text evidence="3">The sequence shown here is derived from an EMBL/GenBank/DDBJ whole genome shotgun (WGS) entry which is preliminary data.</text>
</comment>
<dbReference type="InterPro" id="IPR015943">
    <property type="entry name" value="WD40/YVTN_repeat-like_dom_sf"/>
</dbReference>
<feature type="domain" description="Pyrrolo-quinoline quinone repeat" evidence="2">
    <location>
        <begin position="111"/>
        <end position="318"/>
    </location>
</feature>
<feature type="signal peptide" evidence="1">
    <location>
        <begin position="1"/>
        <end position="19"/>
    </location>
</feature>
<feature type="chain" id="PRO_5040956299" evidence="1">
    <location>
        <begin position="20"/>
        <end position="449"/>
    </location>
</feature>
<keyword evidence="4" id="KW-1185">Reference proteome</keyword>
<dbReference type="InterPro" id="IPR011047">
    <property type="entry name" value="Quinoprotein_ADH-like_sf"/>
</dbReference>
<accession>A0A9X3F316</accession>
<protein>
    <submittedName>
        <fullName evidence="3">PQQ-binding-like beta-propeller repeat protein</fullName>
    </submittedName>
</protein>
<evidence type="ECO:0000313" key="4">
    <source>
        <dbReference type="Proteomes" id="UP001145087"/>
    </source>
</evidence>
<name>A0A9X3F316_9BACT</name>
<dbReference type="PANTHER" id="PTHR34512:SF30">
    <property type="entry name" value="OUTER MEMBRANE PROTEIN ASSEMBLY FACTOR BAMB"/>
    <property type="match status" value="1"/>
</dbReference>
<dbReference type="Proteomes" id="UP001145087">
    <property type="component" value="Unassembled WGS sequence"/>
</dbReference>
<reference evidence="3" key="1">
    <citation type="submission" date="2022-11" db="EMBL/GenBank/DDBJ databases">
        <title>Marilongibacter aestuarii gen. nov., sp. nov., isolated from tidal flat sediment.</title>
        <authorList>
            <person name="Jiayan W."/>
        </authorList>
    </citation>
    <scope>NUCLEOTIDE SEQUENCE</scope>
    <source>
        <strain evidence="3">Z1-6</strain>
    </source>
</reference>
<dbReference type="Gene3D" id="2.130.10.10">
    <property type="entry name" value="YVTN repeat-like/Quinoprotein amine dehydrogenase"/>
    <property type="match status" value="2"/>
</dbReference>
<dbReference type="AlphaFoldDB" id="A0A9X3F316"/>
<dbReference type="Pfam" id="PF13360">
    <property type="entry name" value="PQQ_2"/>
    <property type="match status" value="1"/>
</dbReference>
<dbReference type="InterPro" id="IPR002372">
    <property type="entry name" value="PQQ_rpt_dom"/>
</dbReference>
<gene>
    <name evidence="3" type="ORF">OU798_04020</name>
</gene>
<evidence type="ECO:0000259" key="2">
    <source>
        <dbReference type="Pfam" id="PF13360"/>
    </source>
</evidence>
<evidence type="ECO:0000256" key="1">
    <source>
        <dbReference type="SAM" id="SignalP"/>
    </source>
</evidence>
<keyword evidence="1" id="KW-0732">Signal</keyword>
<proteinExistence type="predicted"/>
<evidence type="ECO:0000313" key="3">
    <source>
        <dbReference type="EMBL" id="MCY1719493.1"/>
    </source>
</evidence>
<organism evidence="3 4">
    <name type="scientific">Draconibacterium aestuarii</name>
    <dbReference type="NCBI Taxonomy" id="2998507"/>
    <lineage>
        <taxon>Bacteria</taxon>
        <taxon>Pseudomonadati</taxon>
        <taxon>Bacteroidota</taxon>
        <taxon>Bacteroidia</taxon>
        <taxon>Marinilabiliales</taxon>
        <taxon>Prolixibacteraceae</taxon>
        <taxon>Draconibacterium</taxon>
    </lineage>
</organism>
<dbReference type="SUPFAM" id="SSF50998">
    <property type="entry name" value="Quinoprotein alcohol dehydrogenase-like"/>
    <property type="match status" value="1"/>
</dbReference>
<sequence length="449" mass="49485">MKKNILFVLFLFTAFQGLAQTNYMQQWPGFRGPFAKGYIENANTVTEWNLETGENILWQTKIPGLGHSCPVIWDDKLFVTTAISGSGNDYLKVGLYGDGDAVEDESIHEFKVYCLDKNTGEILWDKLAVKCVPAVKRHTKASHADGTPACDGNHLVAFFGSQGLYCYNMEGQLLWKKDFGKMNAGPYDAPELEWGFSSSPIIHKGNVIVQCDFLGDSFIASFDIATGKQNWRTARDEVSTWSSPTVFEKEGKTQIVVNGWKHMGGYDFETGTEIWEMSGGGDIPTPTPVVAHDLIFINNAHGRYSPIYAIKTNTTGNITLAENELSNSDIVWSIKRGGAYMQTPLIYGDYLYNLRGNGSLSVFMATTGELMYKESLGSVGGFSASGVAANDYVYFCSEQGDVFVVKAGPVFELVAQNNMDDILMATPAISNDRIYFRAQKAVIAVGKKD</sequence>
<dbReference type="PANTHER" id="PTHR34512">
    <property type="entry name" value="CELL SURFACE PROTEIN"/>
    <property type="match status" value="1"/>
</dbReference>
<dbReference type="EMBL" id="JAPOHD010000007">
    <property type="protein sequence ID" value="MCY1719493.1"/>
    <property type="molecule type" value="Genomic_DNA"/>
</dbReference>
<dbReference type="RefSeq" id="WP_343331830.1">
    <property type="nucleotide sequence ID" value="NZ_JAPOHD010000007.1"/>
</dbReference>